<dbReference type="GO" id="GO:0016020">
    <property type="term" value="C:membrane"/>
    <property type="evidence" value="ECO:0007669"/>
    <property type="project" value="UniProtKB-SubCell"/>
</dbReference>
<dbReference type="FunFam" id="1.20.1540.10:FF:000004">
    <property type="entry name" value="Transmembrane protein 115"/>
    <property type="match status" value="1"/>
</dbReference>
<keyword evidence="4 7" id="KW-1133">Transmembrane helix</keyword>
<evidence type="ECO:0000256" key="1">
    <source>
        <dbReference type="ARBA" id="ARBA00004141"/>
    </source>
</evidence>
<evidence type="ECO:0000313" key="9">
    <source>
        <dbReference type="Proteomes" id="UP001187415"/>
    </source>
</evidence>
<proteinExistence type="predicted"/>
<comment type="caution">
    <text evidence="8">The sequence shown here is derived from an EMBL/GenBank/DDBJ whole genome shotgun (WGS) entry which is preliminary data.</text>
</comment>
<feature type="transmembrane region" description="Helical" evidence="7">
    <location>
        <begin position="130"/>
        <end position="150"/>
    </location>
</feature>
<dbReference type="InterPro" id="IPR035952">
    <property type="entry name" value="Rhomboid-like_sf"/>
</dbReference>
<dbReference type="PROSITE" id="PS51419">
    <property type="entry name" value="RAB"/>
    <property type="match status" value="1"/>
</dbReference>
<dbReference type="EMBL" id="JAUPFM010000005">
    <property type="protein sequence ID" value="KAK2851142.1"/>
    <property type="molecule type" value="Genomic_DNA"/>
</dbReference>
<accession>A0AA88SYL8</accession>
<feature type="transmembrane region" description="Helical" evidence="7">
    <location>
        <begin position="12"/>
        <end position="38"/>
    </location>
</feature>
<dbReference type="InterPro" id="IPR013861">
    <property type="entry name" value="TMEM115/Pdh1/Rbl19"/>
</dbReference>
<dbReference type="SMART" id="SM00175">
    <property type="entry name" value="RAB"/>
    <property type="match status" value="1"/>
</dbReference>
<feature type="compositionally biased region" description="Low complexity" evidence="6">
    <location>
        <begin position="347"/>
        <end position="362"/>
    </location>
</feature>
<organism evidence="8 9">
    <name type="scientific">Channa striata</name>
    <name type="common">Snakehead murrel</name>
    <name type="synonym">Ophicephalus striatus</name>
    <dbReference type="NCBI Taxonomy" id="64152"/>
    <lineage>
        <taxon>Eukaryota</taxon>
        <taxon>Metazoa</taxon>
        <taxon>Chordata</taxon>
        <taxon>Craniata</taxon>
        <taxon>Vertebrata</taxon>
        <taxon>Euteleostomi</taxon>
        <taxon>Actinopterygii</taxon>
        <taxon>Neopterygii</taxon>
        <taxon>Teleostei</taxon>
        <taxon>Neoteleostei</taxon>
        <taxon>Acanthomorphata</taxon>
        <taxon>Anabantaria</taxon>
        <taxon>Anabantiformes</taxon>
        <taxon>Channoidei</taxon>
        <taxon>Channidae</taxon>
        <taxon>Channa</taxon>
    </lineage>
</organism>
<keyword evidence="3" id="KW-0547">Nucleotide-binding</keyword>
<dbReference type="GO" id="GO:0006890">
    <property type="term" value="P:retrograde vesicle-mediated transport, Golgi to endoplasmic reticulum"/>
    <property type="evidence" value="ECO:0007669"/>
    <property type="project" value="InterPro"/>
</dbReference>
<feature type="transmembrane region" description="Helical" evidence="7">
    <location>
        <begin position="170"/>
        <end position="187"/>
    </location>
</feature>
<feature type="transmembrane region" description="Helical" evidence="7">
    <location>
        <begin position="99"/>
        <end position="124"/>
    </location>
</feature>
<feature type="transmembrane region" description="Helical" evidence="7">
    <location>
        <begin position="58"/>
        <end position="87"/>
    </location>
</feature>
<dbReference type="SMART" id="SM00174">
    <property type="entry name" value="RHO"/>
    <property type="match status" value="1"/>
</dbReference>
<dbReference type="NCBIfam" id="TIGR00231">
    <property type="entry name" value="small_GTP"/>
    <property type="match status" value="1"/>
</dbReference>
<dbReference type="Pfam" id="PF00071">
    <property type="entry name" value="Ras"/>
    <property type="match status" value="1"/>
</dbReference>
<dbReference type="Gene3D" id="3.40.50.300">
    <property type="entry name" value="P-loop containing nucleotide triphosphate hydrolases"/>
    <property type="match status" value="1"/>
</dbReference>
<dbReference type="GO" id="GO:0005525">
    <property type="term" value="F:GTP binding"/>
    <property type="evidence" value="ECO:0007669"/>
    <property type="project" value="InterPro"/>
</dbReference>
<gene>
    <name evidence="8" type="ORF">Q5P01_007418</name>
</gene>
<feature type="transmembrane region" description="Helical" evidence="7">
    <location>
        <begin position="193"/>
        <end position="210"/>
    </location>
</feature>
<comment type="subcellular location">
    <subcellularLocation>
        <location evidence="1">Membrane</location>
        <topology evidence="1">Multi-pass membrane protein</topology>
    </subcellularLocation>
</comment>
<dbReference type="GO" id="GO:0003924">
    <property type="term" value="F:GTPase activity"/>
    <property type="evidence" value="ECO:0007669"/>
    <property type="project" value="InterPro"/>
</dbReference>
<dbReference type="PRINTS" id="PR00449">
    <property type="entry name" value="RASTRNSFRMNG"/>
</dbReference>
<keyword evidence="9" id="KW-1185">Reference proteome</keyword>
<dbReference type="FunFam" id="3.40.50.300:FF:002358">
    <property type="entry name" value="Rho-related GTP-binding protein RhoC"/>
    <property type="match status" value="1"/>
</dbReference>
<sequence length="506" mass="55176">MNRYLPVARQHFLAALASTSVVVKAISAVVVLLYLLSWAVDTPYALGVTPGYLFPPNFWVWTLVTHGVVEQHVWGVAANVGTVMACGRLLEPLWGALELLIFFAVVNVSAGLLAGLSYLLTYVATFDLDFLFAVRIHGVAGFLGGVLVALKQTMGDTTVLRVPQVRLKAAPALVLLFLALLRLSGLLDSSAPLAAYSYGALSGWVYLRFYQRHSRGRGDMSDHFAFASFFPEALQPAVGLLAGLIHSALVKMKVCRKMVKRYDVGAPSSITISLPGTDPQDAERRRQLALKALNERLKRVEDQSAWPSMDDEEDDDDDEVRTSTMPLLPGGRDHSSSVPRPAGAPVSATLSSTSSPSISQSSGVPPTGGAQHPESSIITFEDAPSRSLTNCRMAAIRKKLVIVGDGACGKTCLLIVFSKDQFPEVYVPTVFENYVADIEVDGKQVELALWDTAGQEDYDRLRPLSYPDTDVILMCFSIDSPDSLENIPEKWTPEVKHFVPTFPSFW</sequence>
<keyword evidence="2 7" id="KW-0812">Transmembrane</keyword>
<dbReference type="AlphaFoldDB" id="A0AA88SYL8"/>
<dbReference type="SMART" id="SM01160">
    <property type="entry name" value="DUF1751"/>
    <property type="match status" value="1"/>
</dbReference>
<dbReference type="PANTHER" id="PTHR13377:SF3">
    <property type="entry name" value="TRANSMEMBRANE PROTEIN 115"/>
    <property type="match status" value="1"/>
</dbReference>
<evidence type="ECO:0008006" key="10">
    <source>
        <dbReference type="Google" id="ProtNLM"/>
    </source>
</evidence>
<dbReference type="PROSITE" id="PS51420">
    <property type="entry name" value="RHO"/>
    <property type="match status" value="1"/>
</dbReference>
<evidence type="ECO:0000313" key="8">
    <source>
        <dbReference type="EMBL" id="KAK2851142.1"/>
    </source>
</evidence>
<evidence type="ECO:0000256" key="4">
    <source>
        <dbReference type="ARBA" id="ARBA00022989"/>
    </source>
</evidence>
<name>A0AA88SYL8_CHASR</name>
<dbReference type="PROSITE" id="PS51421">
    <property type="entry name" value="RAS"/>
    <property type="match status" value="1"/>
</dbReference>
<dbReference type="SUPFAM" id="SSF52540">
    <property type="entry name" value="P-loop containing nucleoside triphosphate hydrolases"/>
    <property type="match status" value="1"/>
</dbReference>
<evidence type="ECO:0000256" key="5">
    <source>
        <dbReference type="ARBA" id="ARBA00023136"/>
    </source>
</evidence>
<dbReference type="Pfam" id="PF08551">
    <property type="entry name" value="DUF1751"/>
    <property type="match status" value="1"/>
</dbReference>
<dbReference type="Gene3D" id="1.20.1540.10">
    <property type="entry name" value="Rhomboid-like"/>
    <property type="match status" value="1"/>
</dbReference>
<dbReference type="GO" id="GO:0005794">
    <property type="term" value="C:Golgi apparatus"/>
    <property type="evidence" value="ECO:0007669"/>
    <property type="project" value="TreeGrafter"/>
</dbReference>
<feature type="compositionally biased region" description="Acidic residues" evidence="6">
    <location>
        <begin position="309"/>
        <end position="319"/>
    </location>
</feature>
<dbReference type="InterPro" id="IPR005225">
    <property type="entry name" value="Small_GTP-bd"/>
</dbReference>
<dbReference type="Proteomes" id="UP001187415">
    <property type="component" value="Unassembled WGS sequence"/>
</dbReference>
<evidence type="ECO:0000256" key="7">
    <source>
        <dbReference type="SAM" id="Phobius"/>
    </source>
</evidence>
<dbReference type="InterPro" id="IPR027417">
    <property type="entry name" value="P-loop_NTPase"/>
</dbReference>
<feature type="region of interest" description="Disordered" evidence="6">
    <location>
        <begin position="301"/>
        <end position="374"/>
    </location>
</feature>
<reference evidence="8" key="1">
    <citation type="submission" date="2023-07" db="EMBL/GenBank/DDBJ databases">
        <title>Chromosome-level Genome Assembly of Striped Snakehead (Channa striata).</title>
        <authorList>
            <person name="Liu H."/>
        </authorList>
    </citation>
    <scope>NUCLEOTIDE SEQUENCE</scope>
    <source>
        <strain evidence="8">Gz</strain>
        <tissue evidence="8">Muscle</tissue>
    </source>
</reference>
<dbReference type="SMART" id="SM00173">
    <property type="entry name" value="RAS"/>
    <property type="match status" value="1"/>
</dbReference>
<dbReference type="SUPFAM" id="SSF144091">
    <property type="entry name" value="Rhomboid-like"/>
    <property type="match status" value="1"/>
</dbReference>
<keyword evidence="5 7" id="KW-0472">Membrane</keyword>
<evidence type="ECO:0000256" key="2">
    <source>
        <dbReference type="ARBA" id="ARBA00022692"/>
    </source>
</evidence>
<dbReference type="InterPro" id="IPR001806">
    <property type="entry name" value="Small_GTPase"/>
</dbReference>
<evidence type="ECO:0000256" key="6">
    <source>
        <dbReference type="SAM" id="MobiDB-lite"/>
    </source>
</evidence>
<evidence type="ECO:0000256" key="3">
    <source>
        <dbReference type="ARBA" id="ARBA00022741"/>
    </source>
</evidence>
<protein>
    <recommendedName>
        <fullName evidence="10">Transmembrane protein 115</fullName>
    </recommendedName>
</protein>
<dbReference type="PANTHER" id="PTHR13377">
    <property type="entry name" value="PLACENTAL PROTEIN 6"/>
    <property type="match status" value="1"/>
</dbReference>